<keyword evidence="8" id="KW-0270">Exopolysaccharide synthesis</keyword>
<evidence type="ECO:0000256" key="3">
    <source>
        <dbReference type="ARBA" id="ARBA00022475"/>
    </source>
</evidence>
<evidence type="ECO:0000313" key="12">
    <source>
        <dbReference type="Proteomes" id="UP000325289"/>
    </source>
</evidence>
<dbReference type="PANTHER" id="PTHR30576:SF4">
    <property type="entry name" value="UNDECAPRENYL-PHOSPHATE GALACTOSE PHOSPHOTRANSFERASE"/>
    <property type="match status" value="1"/>
</dbReference>
<dbReference type="AlphaFoldDB" id="A0A1I2CWP9"/>
<evidence type="ECO:0000256" key="9">
    <source>
        <dbReference type="SAM" id="Phobius"/>
    </source>
</evidence>
<name>A0A1I2CWP9_9RHOB</name>
<evidence type="ECO:0000259" key="10">
    <source>
        <dbReference type="Pfam" id="PF02397"/>
    </source>
</evidence>
<keyword evidence="3" id="KW-1003">Cell membrane</keyword>
<keyword evidence="12" id="KW-1185">Reference proteome</keyword>
<evidence type="ECO:0000256" key="2">
    <source>
        <dbReference type="ARBA" id="ARBA00006464"/>
    </source>
</evidence>
<dbReference type="GO" id="GO:0016780">
    <property type="term" value="F:phosphotransferase activity, for other substituted phosphate groups"/>
    <property type="evidence" value="ECO:0007669"/>
    <property type="project" value="TreeGrafter"/>
</dbReference>
<keyword evidence="7 9" id="KW-0472">Membrane</keyword>
<evidence type="ECO:0000256" key="4">
    <source>
        <dbReference type="ARBA" id="ARBA00022679"/>
    </source>
</evidence>
<dbReference type="Pfam" id="PF02397">
    <property type="entry name" value="Bac_transf"/>
    <property type="match status" value="1"/>
</dbReference>
<evidence type="ECO:0000256" key="1">
    <source>
        <dbReference type="ARBA" id="ARBA00004236"/>
    </source>
</evidence>
<keyword evidence="6 9" id="KW-1133">Transmembrane helix</keyword>
<gene>
    <name evidence="11" type="ORF">SAMN04515678_114114</name>
</gene>
<dbReference type="InterPro" id="IPR003362">
    <property type="entry name" value="Bact_transf"/>
</dbReference>
<feature type="transmembrane region" description="Helical" evidence="9">
    <location>
        <begin position="38"/>
        <end position="62"/>
    </location>
</feature>
<dbReference type="EMBL" id="FOMS01000014">
    <property type="protein sequence ID" value="SFE72615.1"/>
    <property type="molecule type" value="Genomic_DNA"/>
</dbReference>
<accession>A0A1I2CWP9</accession>
<evidence type="ECO:0000256" key="8">
    <source>
        <dbReference type="ARBA" id="ARBA00023169"/>
    </source>
</evidence>
<sequence length="231" mass="26625">MKDQSTFLPEYFSPDPASMRLSVLARTRQSYQRFWKRVFDIVLALLMLPALLPVIAVLWLLVRRDGGSGFFGHRRVGQCGRTFRCYKIRTMVPDADRRLAEYLATNPEAAEEWTRDHKLTDDPRITSLGRFLRASSLDELPQIWNVLRGDMSFVGPRPVVRAEMRRYGPYRSAYLALKPGITGVWQVSGRNDVSYQERVRMDVSYLANASLKTDLYLLFKTVNAVLDRTGR</sequence>
<evidence type="ECO:0000313" key="11">
    <source>
        <dbReference type="EMBL" id="SFE72615.1"/>
    </source>
</evidence>
<dbReference type="PANTHER" id="PTHR30576">
    <property type="entry name" value="COLANIC BIOSYNTHESIS UDP-GLUCOSE LIPID CARRIER TRANSFERASE"/>
    <property type="match status" value="1"/>
</dbReference>
<comment type="similarity">
    <text evidence="2">Belongs to the bacterial sugar transferase family.</text>
</comment>
<evidence type="ECO:0000256" key="5">
    <source>
        <dbReference type="ARBA" id="ARBA00022692"/>
    </source>
</evidence>
<evidence type="ECO:0000256" key="7">
    <source>
        <dbReference type="ARBA" id="ARBA00023136"/>
    </source>
</evidence>
<evidence type="ECO:0000256" key="6">
    <source>
        <dbReference type="ARBA" id="ARBA00022989"/>
    </source>
</evidence>
<dbReference type="Proteomes" id="UP000325289">
    <property type="component" value="Unassembled WGS sequence"/>
</dbReference>
<comment type="subcellular location">
    <subcellularLocation>
        <location evidence="1">Cell membrane</location>
    </subcellularLocation>
</comment>
<organism evidence="11 12">
    <name type="scientific">Roseivivax sediminis</name>
    <dbReference type="NCBI Taxonomy" id="936889"/>
    <lineage>
        <taxon>Bacteria</taxon>
        <taxon>Pseudomonadati</taxon>
        <taxon>Pseudomonadota</taxon>
        <taxon>Alphaproteobacteria</taxon>
        <taxon>Rhodobacterales</taxon>
        <taxon>Roseobacteraceae</taxon>
        <taxon>Roseivivax</taxon>
    </lineage>
</organism>
<dbReference type="GO" id="GO:0000271">
    <property type="term" value="P:polysaccharide biosynthetic process"/>
    <property type="evidence" value="ECO:0007669"/>
    <property type="project" value="UniProtKB-KW"/>
</dbReference>
<dbReference type="GO" id="GO:0005886">
    <property type="term" value="C:plasma membrane"/>
    <property type="evidence" value="ECO:0007669"/>
    <property type="project" value="UniProtKB-SubCell"/>
</dbReference>
<reference evidence="11 12" key="1">
    <citation type="submission" date="2016-10" db="EMBL/GenBank/DDBJ databases">
        <authorList>
            <person name="Varghese N."/>
            <person name="Submissions S."/>
        </authorList>
    </citation>
    <scope>NUCLEOTIDE SEQUENCE [LARGE SCALE GENOMIC DNA]</scope>
    <source>
        <strain evidence="12">YIM D21,KCTC 23444,ACCC 10710</strain>
    </source>
</reference>
<keyword evidence="4 11" id="KW-0808">Transferase</keyword>
<feature type="domain" description="Bacterial sugar transferase" evidence="10">
    <location>
        <begin position="36"/>
        <end position="226"/>
    </location>
</feature>
<protein>
    <submittedName>
        <fullName evidence="11">Sugar transferase involved in LPS biosynthesis (Colanic, teichoic acid)</fullName>
    </submittedName>
</protein>
<proteinExistence type="inferred from homology"/>
<keyword evidence="5 9" id="KW-0812">Transmembrane</keyword>